<dbReference type="KEGG" id="bgp:BGL_1c26410"/>
<dbReference type="Gene3D" id="1.10.150.20">
    <property type="entry name" value="5' to 3' exonuclease, C-terminal subdomain"/>
    <property type="match status" value="1"/>
</dbReference>
<dbReference type="FunFam" id="3.40.1170.60:FF:000001">
    <property type="entry name" value="DNA polymerase IV"/>
    <property type="match status" value="1"/>
</dbReference>
<evidence type="ECO:0000256" key="5">
    <source>
        <dbReference type="ARBA" id="ARBA00022679"/>
    </source>
</evidence>
<dbReference type="GO" id="GO:0003887">
    <property type="term" value="F:DNA-directed DNA polymerase activity"/>
    <property type="evidence" value="ECO:0007669"/>
    <property type="project" value="UniProtKB-UniRule"/>
</dbReference>
<keyword evidence="5 15" id="KW-0808">Transferase</keyword>
<feature type="active site" evidence="15">
    <location>
        <position position="178"/>
    </location>
</feature>
<reference evidence="19" key="1">
    <citation type="submission" date="2011-03" db="EMBL/GenBank/DDBJ databases">
        <authorList>
            <person name="Voget S."/>
            <person name="Streit W.R."/>
            <person name="Jaeger K.E."/>
            <person name="Daniel R."/>
        </authorList>
    </citation>
    <scope>NUCLEOTIDE SEQUENCE [LARGE SCALE GENOMIC DNA]</scope>
    <source>
        <strain evidence="19">PG1</strain>
    </source>
</reference>
<keyword evidence="4 15" id="KW-0963">Cytoplasm</keyword>
<evidence type="ECO:0000313" key="18">
    <source>
        <dbReference type="EMBL" id="AJK47130.1"/>
    </source>
</evidence>
<feature type="domain" description="UmuC" evidence="17">
    <location>
        <begin position="78"/>
        <end position="259"/>
    </location>
</feature>
<dbReference type="EMBL" id="CP002580">
    <property type="protein sequence ID" value="AJK47130.1"/>
    <property type="molecule type" value="Genomic_DNA"/>
</dbReference>
<evidence type="ECO:0000256" key="3">
    <source>
        <dbReference type="ARBA" id="ARBA00022457"/>
    </source>
</evidence>
<accession>A0A0B6S1C6</accession>
<evidence type="ECO:0000256" key="14">
    <source>
        <dbReference type="ARBA" id="ARBA00049244"/>
    </source>
</evidence>
<sequence>MASPVGLPDRGCNRGCSSLAPQASGKFRVCNLRSGPRALSRDNAVLPRTATVSSPAPAPDSAVPTVSAAGTGAFVRKIIHLDCDCFYASVEMRDDPSLLGRPLAVGGRPDRRGVIATCNYDARRYGVHSAMSSALAMRKCPDLLILPPSMDKYRIASRAIMEIYRDYTPEVEPLSLDEAYLDVSRTGRCHGSATLIAREIRARVRDTVGVTVSAGVAPNKFVAKIASDWNKPDGLFVVRPHEVDAFVAALPVRKLFGVGRVTAGRLERLGIETCAQLREWSLFDLHREFGAFGRRLHELSHGIDERRVRADRERKSVSVETTYVHDLATLEQCAAEMRRLVPQLDARIERAGARRLVRKLYVKIRFADFQRTTVECVADATDVETAIALLARGLMRRPQAVRLLGVGVRVDEDTAERHGQIALFDDEAGAGEAAADVRDDVVDTADESDVTDDGNQGEAPADIVDTGDHARENGGSA</sequence>
<keyword evidence="3 15" id="KW-0515">Mutator protein</keyword>
<evidence type="ECO:0000256" key="9">
    <source>
        <dbReference type="ARBA" id="ARBA00022763"/>
    </source>
</evidence>
<dbReference type="Gene3D" id="3.30.70.270">
    <property type="match status" value="1"/>
</dbReference>
<dbReference type="HOGENOM" id="CLU_012348_0_0_4"/>
<comment type="function">
    <text evidence="15">Poorly processive, error-prone DNA polymerase involved in untargeted mutagenesis. Copies undamaged DNA at stalled replication forks, which arise in vivo from mismatched or misaligned primer ends. These misaligned primers can be extended by PolIV. Exhibits no 3'-5' exonuclease (proofreading) activity. May be involved in translesional synthesis, in conjunction with the beta clamp from PolIII.</text>
</comment>
<evidence type="ECO:0000259" key="17">
    <source>
        <dbReference type="PROSITE" id="PS50173"/>
    </source>
</evidence>
<evidence type="ECO:0000256" key="4">
    <source>
        <dbReference type="ARBA" id="ARBA00022490"/>
    </source>
</evidence>
<feature type="region of interest" description="Disordered" evidence="16">
    <location>
        <begin position="435"/>
        <end position="477"/>
    </location>
</feature>
<dbReference type="AlphaFoldDB" id="A0A0B6S1C6"/>
<feature type="compositionally biased region" description="Acidic residues" evidence="16">
    <location>
        <begin position="442"/>
        <end position="452"/>
    </location>
</feature>
<dbReference type="GO" id="GO:0003684">
    <property type="term" value="F:damaged DNA binding"/>
    <property type="evidence" value="ECO:0007669"/>
    <property type="project" value="InterPro"/>
</dbReference>
<dbReference type="GO" id="GO:0000287">
    <property type="term" value="F:magnesium ion binding"/>
    <property type="evidence" value="ECO:0007669"/>
    <property type="project" value="UniProtKB-UniRule"/>
</dbReference>
<dbReference type="Gene3D" id="3.30.1490.100">
    <property type="entry name" value="DNA polymerase, Y-family, little finger domain"/>
    <property type="match status" value="1"/>
</dbReference>
<proteinExistence type="inferred from homology"/>
<keyword evidence="11 15" id="KW-0239">DNA-directed DNA polymerase</keyword>
<dbReference type="InterPro" id="IPR017961">
    <property type="entry name" value="DNA_pol_Y-fam_little_finger"/>
</dbReference>
<keyword evidence="10 15" id="KW-0460">Magnesium</keyword>
<evidence type="ECO:0000256" key="12">
    <source>
        <dbReference type="ARBA" id="ARBA00023125"/>
    </source>
</evidence>
<dbReference type="GO" id="GO:0042276">
    <property type="term" value="P:error-prone translesion synthesis"/>
    <property type="evidence" value="ECO:0007669"/>
    <property type="project" value="TreeGrafter"/>
</dbReference>
<dbReference type="InterPro" id="IPR043502">
    <property type="entry name" value="DNA/RNA_pol_sf"/>
</dbReference>
<dbReference type="Pfam" id="PF00817">
    <property type="entry name" value="IMS"/>
    <property type="match status" value="1"/>
</dbReference>
<dbReference type="InterPro" id="IPR053848">
    <property type="entry name" value="IMS_HHH_1"/>
</dbReference>
<organism evidence="18 19">
    <name type="scientific">Burkholderia plantarii</name>
    <dbReference type="NCBI Taxonomy" id="41899"/>
    <lineage>
        <taxon>Bacteria</taxon>
        <taxon>Pseudomonadati</taxon>
        <taxon>Pseudomonadota</taxon>
        <taxon>Betaproteobacteria</taxon>
        <taxon>Burkholderiales</taxon>
        <taxon>Burkholderiaceae</taxon>
        <taxon>Burkholderia</taxon>
    </lineage>
</organism>
<evidence type="ECO:0000256" key="15">
    <source>
        <dbReference type="HAMAP-Rule" id="MF_01113"/>
    </source>
</evidence>
<keyword evidence="13 15" id="KW-0234">DNA repair</keyword>
<dbReference type="InterPro" id="IPR043128">
    <property type="entry name" value="Rev_trsase/Diguanyl_cyclase"/>
</dbReference>
<dbReference type="CDD" id="cd03586">
    <property type="entry name" value="PolY_Pol_IV_kappa"/>
    <property type="match status" value="1"/>
</dbReference>
<protein>
    <recommendedName>
        <fullName evidence="15">DNA polymerase IV</fullName>
        <shortName evidence="15">Pol IV</shortName>
        <ecNumber evidence="15">2.7.7.7</ecNumber>
    </recommendedName>
</protein>
<comment type="similarity">
    <text evidence="2 15">Belongs to the DNA polymerase type-Y family.</text>
</comment>
<evidence type="ECO:0000256" key="2">
    <source>
        <dbReference type="ARBA" id="ARBA00010945"/>
    </source>
</evidence>
<evidence type="ECO:0000256" key="16">
    <source>
        <dbReference type="SAM" id="MobiDB-lite"/>
    </source>
</evidence>
<evidence type="ECO:0000313" key="19">
    <source>
        <dbReference type="Proteomes" id="UP000031838"/>
    </source>
</evidence>
<dbReference type="InterPro" id="IPR050116">
    <property type="entry name" value="DNA_polymerase-Y"/>
</dbReference>
<feature type="binding site" evidence="15">
    <location>
        <position position="82"/>
    </location>
    <ligand>
        <name>Mg(2+)</name>
        <dbReference type="ChEBI" id="CHEBI:18420"/>
    </ligand>
</feature>
<keyword evidence="8 15" id="KW-0479">Metal-binding</keyword>
<comment type="cofactor">
    <cofactor evidence="15">
        <name>Mg(2+)</name>
        <dbReference type="ChEBI" id="CHEBI:18420"/>
    </cofactor>
    <text evidence="15">Binds 2 magnesium ions per subunit.</text>
</comment>
<dbReference type="GO" id="GO:0005829">
    <property type="term" value="C:cytosol"/>
    <property type="evidence" value="ECO:0007669"/>
    <property type="project" value="TreeGrafter"/>
</dbReference>
<name>A0A0B6S1C6_BURPL</name>
<evidence type="ECO:0000256" key="8">
    <source>
        <dbReference type="ARBA" id="ARBA00022723"/>
    </source>
</evidence>
<feature type="site" description="Substrate discrimination" evidence="15">
    <location>
        <position position="87"/>
    </location>
</feature>
<evidence type="ECO:0000256" key="6">
    <source>
        <dbReference type="ARBA" id="ARBA00022695"/>
    </source>
</evidence>
<dbReference type="GO" id="GO:0009432">
    <property type="term" value="P:SOS response"/>
    <property type="evidence" value="ECO:0007669"/>
    <property type="project" value="UniProtKB-ARBA"/>
</dbReference>
<comment type="catalytic activity">
    <reaction evidence="14 15">
        <text>DNA(n) + a 2'-deoxyribonucleoside 5'-triphosphate = DNA(n+1) + diphosphate</text>
        <dbReference type="Rhea" id="RHEA:22508"/>
        <dbReference type="Rhea" id="RHEA-COMP:17339"/>
        <dbReference type="Rhea" id="RHEA-COMP:17340"/>
        <dbReference type="ChEBI" id="CHEBI:33019"/>
        <dbReference type="ChEBI" id="CHEBI:61560"/>
        <dbReference type="ChEBI" id="CHEBI:173112"/>
        <dbReference type="EC" id="2.7.7.7"/>
    </reaction>
</comment>
<dbReference type="GO" id="GO:0006281">
    <property type="term" value="P:DNA repair"/>
    <property type="evidence" value="ECO:0007669"/>
    <property type="project" value="UniProtKB-UniRule"/>
</dbReference>
<feature type="binding site" evidence="15">
    <location>
        <position position="177"/>
    </location>
    <ligand>
        <name>Mg(2+)</name>
        <dbReference type="ChEBI" id="CHEBI:18420"/>
    </ligand>
</feature>
<reference evidence="18 19" key="2">
    <citation type="journal article" date="2016" name="Appl. Microbiol. Biotechnol.">
        <title>Mutations improving production and secretion of extracellular lipase by Burkholderia glumae PG1.</title>
        <authorList>
            <person name="Knapp A."/>
            <person name="Voget S."/>
            <person name="Gao R."/>
            <person name="Zaburannyi N."/>
            <person name="Krysciak D."/>
            <person name="Breuer M."/>
            <person name="Hauer B."/>
            <person name="Streit W.R."/>
            <person name="Muller R."/>
            <person name="Daniel R."/>
            <person name="Jaeger K.E."/>
        </authorList>
    </citation>
    <scope>NUCLEOTIDE SEQUENCE [LARGE SCALE GENOMIC DNA]</scope>
    <source>
        <strain evidence="18 19">PG1</strain>
    </source>
</reference>
<dbReference type="PROSITE" id="PS50173">
    <property type="entry name" value="UMUC"/>
    <property type="match status" value="1"/>
</dbReference>
<dbReference type="Proteomes" id="UP000031838">
    <property type="component" value="Chromosome 1"/>
</dbReference>
<dbReference type="PANTHER" id="PTHR11076">
    <property type="entry name" value="DNA REPAIR POLYMERASE UMUC / TRANSFERASE FAMILY MEMBER"/>
    <property type="match status" value="1"/>
</dbReference>
<comment type="subunit">
    <text evidence="15">Monomer.</text>
</comment>
<feature type="compositionally biased region" description="Basic and acidic residues" evidence="16">
    <location>
        <begin position="466"/>
        <end position="477"/>
    </location>
</feature>
<dbReference type="GO" id="GO:0006261">
    <property type="term" value="P:DNA-templated DNA replication"/>
    <property type="evidence" value="ECO:0007669"/>
    <property type="project" value="UniProtKB-UniRule"/>
</dbReference>
<dbReference type="SUPFAM" id="SSF100879">
    <property type="entry name" value="Lesion bypass DNA polymerase (Y-family), little finger domain"/>
    <property type="match status" value="1"/>
</dbReference>
<dbReference type="Gene3D" id="3.40.1170.60">
    <property type="match status" value="1"/>
</dbReference>
<comment type="subcellular location">
    <subcellularLocation>
        <location evidence="1 15">Cytoplasm</location>
    </subcellularLocation>
</comment>
<dbReference type="InterPro" id="IPR001126">
    <property type="entry name" value="UmuC"/>
</dbReference>
<dbReference type="FunFam" id="1.10.150.20:FF:000019">
    <property type="entry name" value="DNA polymerase IV"/>
    <property type="match status" value="1"/>
</dbReference>
<evidence type="ECO:0000256" key="7">
    <source>
        <dbReference type="ARBA" id="ARBA00022705"/>
    </source>
</evidence>
<dbReference type="PANTHER" id="PTHR11076:SF33">
    <property type="entry name" value="DNA POLYMERASE KAPPA"/>
    <property type="match status" value="1"/>
</dbReference>
<dbReference type="SUPFAM" id="SSF56672">
    <property type="entry name" value="DNA/RNA polymerases"/>
    <property type="match status" value="1"/>
</dbReference>
<keyword evidence="7 15" id="KW-0235">DNA replication</keyword>
<keyword evidence="6 15" id="KW-0548">Nucleotidyltransferase</keyword>
<dbReference type="InterPro" id="IPR022880">
    <property type="entry name" value="DNApol_IV"/>
</dbReference>
<dbReference type="HAMAP" id="MF_01113">
    <property type="entry name" value="DNApol_IV"/>
    <property type="match status" value="1"/>
</dbReference>
<keyword evidence="12 15" id="KW-0238">DNA-binding</keyword>
<dbReference type="EC" id="2.7.7.7" evidence="15"/>
<evidence type="ECO:0000256" key="13">
    <source>
        <dbReference type="ARBA" id="ARBA00023204"/>
    </source>
</evidence>
<keyword evidence="19" id="KW-1185">Reference proteome</keyword>
<evidence type="ECO:0000256" key="1">
    <source>
        <dbReference type="ARBA" id="ARBA00004496"/>
    </source>
</evidence>
<dbReference type="InterPro" id="IPR036775">
    <property type="entry name" value="DNA_pol_Y-fam_lit_finger_sf"/>
</dbReference>
<evidence type="ECO:0000256" key="10">
    <source>
        <dbReference type="ARBA" id="ARBA00022842"/>
    </source>
</evidence>
<dbReference type="Pfam" id="PF11799">
    <property type="entry name" value="IMS_C"/>
    <property type="match status" value="1"/>
</dbReference>
<dbReference type="Pfam" id="PF21999">
    <property type="entry name" value="IMS_HHH_1"/>
    <property type="match status" value="1"/>
</dbReference>
<evidence type="ECO:0000256" key="11">
    <source>
        <dbReference type="ARBA" id="ARBA00022932"/>
    </source>
</evidence>
<dbReference type="NCBIfam" id="NF002677">
    <property type="entry name" value="PRK02406.1"/>
    <property type="match status" value="1"/>
</dbReference>
<gene>
    <name evidence="15 18" type="primary">dinB</name>
    <name evidence="18" type="ORF">BGL_1c26410</name>
</gene>
<keyword evidence="9 15" id="KW-0227">DNA damage</keyword>